<dbReference type="Gene3D" id="3.20.20.70">
    <property type="entry name" value="Aldolase class I"/>
    <property type="match status" value="1"/>
</dbReference>
<gene>
    <name evidence="8" type="ORF">GCU85_03385</name>
</gene>
<dbReference type="InterPro" id="IPR007197">
    <property type="entry name" value="rSAM"/>
</dbReference>
<dbReference type="GO" id="GO:0003824">
    <property type="term" value="F:catalytic activity"/>
    <property type="evidence" value="ECO:0007669"/>
    <property type="project" value="InterPro"/>
</dbReference>
<dbReference type="GO" id="GO:0046872">
    <property type="term" value="F:metal ion binding"/>
    <property type="evidence" value="ECO:0007669"/>
    <property type="project" value="UniProtKB-KW"/>
</dbReference>
<dbReference type="RefSeq" id="WP_152809382.1">
    <property type="nucleotide sequence ID" value="NZ_WHNW01000003.1"/>
</dbReference>
<keyword evidence="5" id="KW-0411">Iron-sulfur</keyword>
<dbReference type="EMBL" id="WHNW01000003">
    <property type="protein sequence ID" value="MPV85782.1"/>
    <property type="molecule type" value="Genomic_DNA"/>
</dbReference>
<dbReference type="PANTHER" id="PTHR43728">
    <property type="entry name" value="SLR0304 PROTEIN"/>
    <property type="match status" value="1"/>
</dbReference>
<evidence type="ECO:0000313" key="8">
    <source>
        <dbReference type="EMBL" id="MPV85782.1"/>
    </source>
</evidence>
<evidence type="ECO:0000313" key="9">
    <source>
        <dbReference type="Proteomes" id="UP000471298"/>
    </source>
</evidence>
<evidence type="ECO:0000256" key="3">
    <source>
        <dbReference type="ARBA" id="ARBA00022723"/>
    </source>
</evidence>
<dbReference type="SUPFAM" id="SSF102114">
    <property type="entry name" value="Radical SAM enzymes"/>
    <property type="match status" value="1"/>
</dbReference>
<evidence type="ECO:0000259" key="6">
    <source>
        <dbReference type="Pfam" id="PF04055"/>
    </source>
</evidence>
<dbReference type="Proteomes" id="UP000471298">
    <property type="component" value="Unassembled WGS sequence"/>
</dbReference>
<feature type="domain" description="Arsenosugar biosynthesis radical SAM protein ArsS-like C-terminal" evidence="7">
    <location>
        <begin position="184"/>
        <end position="317"/>
    </location>
</feature>
<sequence length="319" mass="35240">MEQPRFAETLASHGIVLKREQLKTLQVNIGKRCNQACHHCHVESGPNRTENMTQATVQRLIELLSKAPSIDTVDITGGAPELNPHFRPFVSAIRAMGKQVIDRCNLTVLYEPGQTDTAEFLAEQEVQIVASLPCYMEDNVDAQRGKGVFDKSVAALRKLNALGYGQPDSGLELHLVYNPVGEHLPPPQASLAADYHNHLQTMFGIEFNQLFTITNMPIKRYAHWLARLGKLESYMQLLIDNFNPQAAQAVMCRDLISIGWDGQIYDCDFNQMLDIPLNGKPRDIWQIDDFSAIDSGVAVADHCYGCTAGSGSSCGGALL</sequence>
<proteinExistence type="predicted"/>
<dbReference type="InterPro" id="IPR013785">
    <property type="entry name" value="Aldolase_TIM"/>
</dbReference>
<evidence type="ECO:0000256" key="4">
    <source>
        <dbReference type="ARBA" id="ARBA00023004"/>
    </source>
</evidence>
<keyword evidence="3" id="KW-0479">Metal-binding</keyword>
<dbReference type="SFLD" id="SFLDG01067">
    <property type="entry name" value="SPASM/twitch_domain_containing"/>
    <property type="match status" value="1"/>
</dbReference>
<dbReference type="Pfam" id="PF04055">
    <property type="entry name" value="Radical_SAM"/>
    <property type="match status" value="1"/>
</dbReference>
<reference evidence="8 9" key="1">
    <citation type="submission" date="2019-10" db="EMBL/GenBank/DDBJ databases">
        <title>Cardiobacteriales fam. a chemoheterotrophic member of the order Cardiobacteriales, and proposal of Cardiobacteriales fam. nov.</title>
        <authorList>
            <person name="Wang C."/>
        </authorList>
    </citation>
    <scope>NUCLEOTIDE SEQUENCE [LARGE SCALE GENOMIC DNA]</scope>
    <source>
        <strain evidence="8 9">ML27</strain>
    </source>
</reference>
<name>A0A6N7ETN1_9GAMM</name>
<dbReference type="SFLD" id="SFLDS00029">
    <property type="entry name" value="Radical_SAM"/>
    <property type="match status" value="1"/>
</dbReference>
<organism evidence="8 9">
    <name type="scientific">Ostreibacterium oceani</name>
    <dbReference type="NCBI Taxonomy" id="2654998"/>
    <lineage>
        <taxon>Bacteria</taxon>
        <taxon>Pseudomonadati</taxon>
        <taxon>Pseudomonadota</taxon>
        <taxon>Gammaproteobacteria</taxon>
        <taxon>Cardiobacteriales</taxon>
        <taxon>Ostreibacteriaceae</taxon>
        <taxon>Ostreibacterium</taxon>
    </lineage>
</organism>
<protein>
    <submittedName>
        <fullName evidence="8">Radical SAM/Cys-rich domain protein</fullName>
    </submittedName>
</protein>
<comment type="caution">
    <text evidence="8">The sequence shown here is derived from an EMBL/GenBank/DDBJ whole genome shotgun (WGS) entry which is preliminary data.</text>
</comment>
<dbReference type="Pfam" id="PF12345">
    <property type="entry name" value="DUF3641"/>
    <property type="match status" value="1"/>
</dbReference>
<dbReference type="InParanoid" id="A0A6N7ETN1"/>
<dbReference type="InterPro" id="IPR058240">
    <property type="entry name" value="rSAM_sf"/>
</dbReference>
<dbReference type="InterPro" id="IPR024521">
    <property type="entry name" value="ArsS-like_C"/>
</dbReference>
<keyword evidence="4" id="KW-0408">Iron</keyword>
<dbReference type="NCBIfam" id="TIGR04167">
    <property type="entry name" value="rSAM_SeCys"/>
    <property type="match status" value="1"/>
</dbReference>
<feature type="domain" description="Radical SAM core" evidence="6">
    <location>
        <begin position="27"/>
        <end position="164"/>
    </location>
</feature>
<dbReference type="PANTHER" id="PTHR43728:SF1">
    <property type="entry name" value="FE-S OXIDOREDUCTASE"/>
    <property type="match status" value="1"/>
</dbReference>
<comment type="cofactor">
    <cofactor evidence="1">
        <name>[4Fe-4S] cluster</name>
        <dbReference type="ChEBI" id="CHEBI:49883"/>
    </cofactor>
</comment>
<keyword evidence="2" id="KW-0949">S-adenosyl-L-methionine</keyword>
<keyword evidence="9" id="KW-1185">Reference proteome</keyword>
<evidence type="ECO:0000256" key="2">
    <source>
        <dbReference type="ARBA" id="ARBA00022691"/>
    </source>
</evidence>
<dbReference type="InterPro" id="IPR026351">
    <property type="entry name" value="rSAM_ArsS-like"/>
</dbReference>
<dbReference type="CDD" id="cd01335">
    <property type="entry name" value="Radical_SAM"/>
    <property type="match status" value="1"/>
</dbReference>
<evidence type="ECO:0000256" key="5">
    <source>
        <dbReference type="ARBA" id="ARBA00023014"/>
    </source>
</evidence>
<dbReference type="AlphaFoldDB" id="A0A6N7ETN1"/>
<accession>A0A6N7ETN1</accession>
<evidence type="ECO:0000259" key="7">
    <source>
        <dbReference type="Pfam" id="PF12345"/>
    </source>
</evidence>
<evidence type="ECO:0000256" key="1">
    <source>
        <dbReference type="ARBA" id="ARBA00001966"/>
    </source>
</evidence>
<dbReference type="GO" id="GO:0051536">
    <property type="term" value="F:iron-sulfur cluster binding"/>
    <property type="evidence" value="ECO:0007669"/>
    <property type="project" value="UniProtKB-KW"/>
</dbReference>